<dbReference type="PROSITE" id="PS51186">
    <property type="entry name" value="GNAT"/>
    <property type="match status" value="1"/>
</dbReference>
<dbReference type="AlphaFoldDB" id="A0A3E2NCI6"/>
<dbReference type="InterPro" id="IPR000182">
    <property type="entry name" value="GNAT_dom"/>
</dbReference>
<organism evidence="2 3">
    <name type="scientific">Lacrimispora amygdalina</name>
    <dbReference type="NCBI Taxonomy" id="253257"/>
    <lineage>
        <taxon>Bacteria</taxon>
        <taxon>Bacillati</taxon>
        <taxon>Bacillota</taxon>
        <taxon>Clostridia</taxon>
        <taxon>Lachnospirales</taxon>
        <taxon>Lachnospiraceae</taxon>
        <taxon>Lacrimispora</taxon>
    </lineage>
</organism>
<dbReference type="InterPro" id="IPR016181">
    <property type="entry name" value="Acyl_CoA_acyltransferase"/>
</dbReference>
<evidence type="ECO:0000259" key="1">
    <source>
        <dbReference type="PROSITE" id="PS51186"/>
    </source>
</evidence>
<dbReference type="InterPro" id="IPR051531">
    <property type="entry name" value="N-acetyltransferase"/>
</dbReference>
<evidence type="ECO:0000313" key="3">
    <source>
        <dbReference type="Proteomes" id="UP000260680"/>
    </source>
</evidence>
<dbReference type="GO" id="GO:0016747">
    <property type="term" value="F:acyltransferase activity, transferring groups other than amino-acyl groups"/>
    <property type="evidence" value="ECO:0007669"/>
    <property type="project" value="InterPro"/>
</dbReference>
<protein>
    <submittedName>
        <fullName evidence="2">N-acetyltransferase</fullName>
    </submittedName>
</protein>
<proteinExistence type="predicted"/>
<dbReference type="CDD" id="cd04301">
    <property type="entry name" value="NAT_SF"/>
    <property type="match status" value="1"/>
</dbReference>
<accession>A0A3E2NCI6</accession>
<dbReference type="Proteomes" id="UP000260680">
    <property type="component" value="Unassembled WGS sequence"/>
</dbReference>
<dbReference type="Pfam" id="PF13302">
    <property type="entry name" value="Acetyltransf_3"/>
    <property type="match status" value="1"/>
</dbReference>
<dbReference type="Gene3D" id="3.40.630.30">
    <property type="match status" value="1"/>
</dbReference>
<reference evidence="2 3" key="1">
    <citation type="submission" date="2018-07" db="EMBL/GenBank/DDBJ databases">
        <title>New species, Clostridium PI-S10-A1B.</title>
        <authorList>
            <person name="Krishna G."/>
            <person name="Summeta K."/>
            <person name="Shikha S."/>
            <person name="Prabhu P.B."/>
            <person name="Suresh K."/>
        </authorList>
    </citation>
    <scope>NUCLEOTIDE SEQUENCE [LARGE SCALE GENOMIC DNA]</scope>
    <source>
        <strain evidence="2 3">PI-S10-A1B</strain>
    </source>
</reference>
<dbReference type="EMBL" id="QOHO01000032">
    <property type="protein sequence ID" value="RFZ78600.1"/>
    <property type="molecule type" value="Genomic_DNA"/>
</dbReference>
<dbReference type="PANTHER" id="PTHR43792:SF1">
    <property type="entry name" value="N-ACETYLTRANSFERASE DOMAIN-CONTAINING PROTEIN"/>
    <property type="match status" value="1"/>
</dbReference>
<dbReference type="RefSeq" id="WP_117417262.1">
    <property type="nucleotide sequence ID" value="NZ_QOHO01000032.1"/>
</dbReference>
<dbReference type="SUPFAM" id="SSF55729">
    <property type="entry name" value="Acyl-CoA N-acyltransferases (Nat)"/>
    <property type="match status" value="1"/>
</dbReference>
<feature type="domain" description="N-acetyltransferase" evidence="1">
    <location>
        <begin position="14"/>
        <end position="180"/>
    </location>
</feature>
<dbReference type="OrthoDB" id="9785602at2"/>
<evidence type="ECO:0000313" key="2">
    <source>
        <dbReference type="EMBL" id="RFZ78600.1"/>
    </source>
</evidence>
<sequence length="191" mass="22116">MNFLGTVVLETERLIIRPFNAGDARDMFHNWANNSHVTRYLTWPVHETEADSGEILNIWVKEYEDPKNYNWCIEWKENHQAIGSIAVVHMKEEIEEAEIGYCIGEEYWRKGIMTEALMAVIRFLFEEAGFNRVCARHDTNNPNSGRVMKAAGMQYEGTMRQAGKNNRGICDYTLYAITKDQYSGSSYVKRS</sequence>
<gene>
    <name evidence="2" type="ORF">DS742_12045</name>
</gene>
<dbReference type="PANTHER" id="PTHR43792">
    <property type="entry name" value="GNAT FAMILY, PUTATIVE (AFU_ORTHOLOGUE AFUA_3G00765)-RELATED-RELATED"/>
    <property type="match status" value="1"/>
</dbReference>
<name>A0A3E2NCI6_9FIRM</name>
<comment type="caution">
    <text evidence="2">The sequence shown here is derived from an EMBL/GenBank/DDBJ whole genome shotgun (WGS) entry which is preliminary data.</text>
</comment>